<evidence type="ECO:0000313" key="1">
    <source>
        <dbReference type="EMBL" id="PSW05697.1"/>
    </source>
</evidence>
<dbReference type="Proteomes" id="UP000240904">
    <property type="component" value="Unassembled WGS sequence"/>
</dbReference>
<dbReference type="AlphaFoldDB" id="A0A2T3N0J4"/>
<sequence>MPSKASVILGPLKQVPAYMKRLPTPIQKASESKYCGYAKDHVGDAIGLVTGSVEQAAEAAKTAAEAAADTGIDFVGPGPIGDTVSTAIESVQAILEWAGQRKGKELPANPLLQFSDVNRRDMLPSTVANTKCHSYFKKRMIKKIAGSAYSTTGSWLAGATQVNVNGAIRHGRSSAKTIAHIARFKQLLDGFKRQGYEAEIEMCKSLLRWKATKLTSQGCQLAADLIPGSAGAPIAGAVISGAASLGTAAYMRREEDLIASTAQMLHKRAFMELSNNMDTEHRSAYTVALDSPAVELVREMFNQIAHIEKEKVLIDFHGHKLKVGGEYLRADKFMREPAGWLVLVDKLSLL</sequence>
<protein>
    <submittedName>
        <fullName evidence="1">Uncharacterized protein</fullName>
    </submittedName>
</protein>
<gene>
    <name evidence="1" type="ORF">C9I89_08100</name>
</gene>
<dbReference type="EMBL" id="PYMC01000004">
    <property type="protein sequence ID" value="PSW05697.1"/>
    <property type="molecule type" value="Genomic_DNA"/>
</dbReference>
<dbReference type="OrthoDB" id="6395814at2"/>
<evidence type="ECO:0000313" key="2">
    <source>
        <dbReference type="Proteomes" id="UP000240904"/>
    </source>
</evidence>
<name>A0A2T3N0J4_9GAMM</name>
<comment type="caution">
    <text evidence="1">The sequence shown here is derived from an EMBL/GenBank/DDBJ whole genome shotgun (WGS) entry which is preliminary data.</text>
</comment>
<accession>A0A2T3N0J4</accession>
<organism evidence="1 2">
    <name type="scientific">Photobacterium lipolyticum</name>
    <dbReference type="NCBI Taxonomy" id="266810"/>
    <lineage>
        <taxon>Bacteria</taxon>
        <taxon>Pseudomonadati</taxon>
        <taxon>Pseudomonadota</taxon>
        <taxon>Gammaproteobacteria</taxon>
        <taxon>Vibrionales</taxon>
        <taxon>Vibrionaceae</taxon>
        <taxon>Photobacterium</taxon>
    </lineage>
</organism>
<keyword evidence="2" id="KW-1185">Reference proteome</keyword>
<proteinExistence type="predicted"/>
<reference evidence="1 2" key="1">
    <citation type="submission" date="2018-03" db="EMBL/GenBank/DDBJ databases">
        <title>Whole genome sequencing of Histamine producing bacteria.</title>
        <authorList>
            <person name="Butler K."/>
        </authorList>
    </citation>
    <scope>NUCLEOTIDE SEQUENCE [LARGE SCALE GENOMIC DNA]</scope>
    <source>
        <strain evidence="1 2">DSM 16190</strain>
    </source>
</reference>
<dbReference type="RefSeq" id="WP_107282848.1">
    <property type="nucleotide sequence ID" value="NZ_PYMC01000004.1"/>
</dbReference>